<keyword evidence="3" id="KW-1185">Reference proteome</keyword>
<gene>
    <name evidence="2" type="ORF">BGW36DRAFT_435214</name>
</gene>
<comment type="caution">
    <text evidence="2">The sequence shown here is derived from an EMBL/GenBank/DDBJ whole genome shotgun (WGS) entry which is preliminary data.</text>
</comment>
<evidence type="ECO:0000313" key="2">
    <source>
        <dbReference type="EMBL" id="KAH8705392.1"/>
    </source>
</evidence>
<dbReference type="AlphaFoldDB" id="A0AAD4L0P8"/>
<name>A0AAD4L0P8_9EURO</name>
<reference evidence="2" key="1">
    <citation type="submission" date="2021-12" db="EMBL/GenBank/DDBJ databases">
        <title>Convergent genome expansion in fungi linked to evolution of root-endophyte symbiosis.</title>
        <authorList>
            <consortium name="DOE Joint Genome Institute"/>
            <person name="Ke Y.-H."/>
            <person name="Bonito G."/>
            <person name="Liao H.-L."/>
            <person name="Looney B."/>
            <person name="Rojas-Flechas A."/>
            <person name="Nash J."/>
            <person name="Hameed K."/>
            <person name="Schadt C."/>
            <person name="Martin F."/>
            <person name="Crous P.W."/>
            <person name="Miettinen O."/>
            <person name="Magnuson J.K."/>
            <person name="Labbe J."/>
            <person name="Jacobson D."/>
            <person name="Doktycz M.J."/>
            <person name="Veneault-Fourrey C."/>
            <person name="Kuo A."/>
            <person name="Mondo S."/>
            <person name="Calhoun S."/>
            <person name="Riley R."/>
            <person name="Ohm R."/>
            <person name="LaButti K."/>
            <person name="Andreopoulos B."/>
            <person name="Pangilinan J."/>
            <person name="Nolan M."/>
            <person name="Tritt A."/>
            <person name="Clum A."/>
            <person name="Lipzen A."/>
            <person name="Daum C."/>
            <person name="Barry K."/>
            <person name="Grigoriev I.V."/>
            <person name="Vilgalys R."/>
        </authorList>
    </citation>
    <scope>NUCLEOTIDE SEQUENCE</scope>
    <source>
        <strain evidence="2">PMI_201</strain>
    </source>
</reference>
<accession>A0AAD4L0P8</accession>
<evidence type="ECO:0008006" key="4">
    <source>
        <dbReference type="Google" id="ProtNLM"/>
    </source>
</evidence>
<proteinExistence type="predicted"/>
<feature type="region of interest" description="Disordered" evidence="1">
    <location>
        <begin position="171"/>
        <end position="272"/>
    </location>
</feature>
<dbReference type="RefSeq" id="XP_046078013.1">
    <property type="nucleotide sequence ID" value="XM_046221408.1"/>
</dbReference>
<feature type="compositionally biased region" description="Low complexity" evidence="1">
    <location>
        <begin position="212"/>
        <end position="230"/>
    </location>
</feature>
<dbReference type="EMBL" id="JAJTJA010000001">
    <property type="protein sequence ID" value="KAH8705392.1"/>
    <property type="molecule type" value="Genomic_DNA"/>
</dbReference>
<feature type="region of interest" description="Disordered" evidence="1">
    <location>
        <begin position="70"/>
        <end position="109"/>
    </location>
</feature>
<evidence type="ECO:0000256" key="1">
    <source>
        <dbReference type="SAM" id="MobiDB-lite"/>
    </source>
</evidence>
<dbReference type="GeneID" id="70251695"/>
<organism evidence="2 3">
    <name type="scientific">Talaromyces proteolyticus</name>
    <dbReference type="NCBI Taxonomy" id="1131652"/>
    <lineage>
        <taxon>Eukaryota</taxon>
        <taxon>Fungi</taxon>
        <taxon>Dikarya</taxon>
        <taxon>Ascomycota</taxon>
        <taxon>Pezizomycotina</taxon>
        <taxon>Eurotiomycetes</taxon>
        <taxon>Eurotiomycetidae</taxon>
        <taxon>Eurotiales</taxon>
        <taxon>Trichocomaceae</taxon>
        <taxon>Talaromyces</taxon>
        <taxon>Talaromyces sect. Bacilispori</taxon>
    </lineage>
</organism>
<sequence>MAVRLLVERICTFFRPLSPVDVGFTELTSSTTSIFDYSEKTSSSPAVEQLLQRQQQAKISLYQNFLIGPSQAKPESKSDSPLQKATTSNKLGKQFTPTSLPHGMSSAGAATTTNAIEPSKLVTLSFDERETPPSGQSSVVKISTSFSWRGRLQHKSSRGFALVKNAFRHRRSLPMQPPTELPTNSVMSQLKFGPDGDDDGNSIVSMKVVPPSTTASSTTIVGPSTSSGEPSEPRKVSDQTVKSDTSYGSGDTVHHRPSRKASSPIAPADQDPLGVCIQPAPPVARSSASIKAAQLAAGIPPSPTSPNSDFIPGFPEIGPVSTYISENSDYNPPTVPTLRRYMLHQRLFSDTGIELRHQRALRDFNDLAGRLGLYRLVVPERDPINFKSETPITPPKPSKKKSFLHKVRSMRSSFRLRGATKDTPALRRVKTFTGLSARFYSMDSLKGKSLEILSRLGGHSTLTFPGDFSPAVMRLPSCLVSMIDYLKIHAPKARNVFFEPGDSSTAFRIYNHFADQVLSAEREKYTIHSTIRKSGFPAEVVGFGNEEETFLSRRFHVLPVAWVFKYVLAGIPGGILGSPRLYLTLVDITYKPFPDEANLHVTGIYGLYGGTPATSWTRNRAISLAILALTDDLQLDLICAVFGLCTLLDYETSRQIEFNQMHDPVIGCTGMLTRERIVQAFAPLLSELTATVGEDDVQSEAFYVMRMMMANWRGVSRQLHDLDV</sequence>
<feature type="compositionally biased region" description="Polar residues" evidence="1">
    <location>
        <begin position="238"/>
        <end position="249"/>
    </location>
</feature>
<dbReference type="Proteomes" id="UP001201262">
    <property type="component" value="Unassembled WGS sequence"/>
</dbReference>
<feature type="compositionally biased region" description="Polar residues" evidence="1">
    <location>
        <begin position="79"/>
        <end position="99"/>
    </location>
</feature>
<evidence type="ECO:0000313" key="3">
    <source>
        <dbReference type="Proteomes" id="UP001201262"/>
    </source>
</evidence>
<protein>
    <recommendedName>
        <fullName evidence="4">Rho-GAP domain-containing protein</fullName>
    </recommendedName>
</protein>